<dbReference type="PANTHER" id="PTHR30603">
    <property type="entry name" value="RNA POLYMERASE SIGMA FACTOR RPO"/>
    <property type="match status" value="1"/>
</dbReference>
<keyword evidence="2 6" id="KW-0805">Transcription regulation</keyword>
<dbReference type="InterPro" id="IPR007630">
    <property type="entry name" value="RNA_pol_sigma70_r4"/>
</dbReference>
<evidence type="ECO:0000256" key="5">
    <source>
        <dbReference type="ARBA" id="ARBA00023163"/>
    </source>
</evidence>
<dbReference type="RefSeq" id="WP_276729076.1">
    <property type="nucleotide sequence ID" value="NZ_JAFKMR010000013.1"/>
</dbReference>
<protein>
    <recommendedName>
        <fullName evidence="6">RNA polymerase sigma factor RpoS</fullName>
    </recommendedName>
    <alternativeName>
        <fullName evidence="6">Sigma S</fullName>
    </alternativeName>
    <alternativeName>
        <fullName evidence="6">Sigma-38</fullName>
    </alternativeName>
</protein>
<keyword evidence="1 6" id="KW-0963">Cytoplasm</keyword>
<comment type="caution">
    <text evidence="9">The sequence shown here is derived from an EMBL/GenBank/DDBJ whole genome shotgun (WGS) entry which is preliminary data.</text>
</comment>
<dbReference type="EMBL" id="JAFKMR010000013">
    <property type="protein sequence ID" value="MBN8743824.1"/>
    <property type="molecule type" value="Genomic_DNA"/>
</dbReference>
<dbReference type="Gene3D" id="1.10.10.10">
    <property type="entry name" value="Winged helix-like DNA-binding domain superfamily/Winged helix DNA-binding domain"/>
    <property type="match status" value="2"/>
</dbReference>
<dbReference type="InterPro" id="IPR013324">
    <property type="entry name" value="RNA_pol_sigma_r3/r4-like"/>
</dbReference>
<dbReference type="InterPro" id="IPR009042">
    <property type="entry name" value="RNA_pol_sigma70_r1_2"/>
</dbReference>
<comment type="similarity">
    <text evidence="6">Belongs to the sigma-70 factor family. RpoS subfamily.</text>
</comment>
<evidence type="ECO:0000256" key="4">
    <source>
        <dbReference type="ARBA" id="ARBA00023125"/>
    </source>
</evidence>
<dbReference type="InterPro" id="IPR036388">
    <property type="entry name" value="WH-like_DNA-bd_sf"/>
</dbReference>
<feature type="region of interest" description="Sigma-70 factor domain-1" evidence="6">
    <location>
        <begin position="77"/>
        <end position="110"/>
    </location>
</feature>
<evidence type="ECO:0000256" key="1">
    <source>
        <dbReference type="ARBA" id="ARBA00022490"/>
    </source>
</evidence>
<comment type="subcellular location">
    <subcellularLocation>
        <location evidence="6">Cytoplasm</location>
    </subcellularLocation>
</comment>
<dbReference type="InterPro" id="IPR012761">
    <property type="entry name" value="RNA_pol_sigma_RpoS"/>
</dbReference>
<reference evidence="9" key="1">
    <citation type="submission" date="2021-02" db="EMBL/GenBank/DDBJ databases">
        <title>Thiocyanate and organic carbon inputs drive convergent selection for specific autotrophic Afipia and Thiobacillus strains within complex microbiomes.</title>
        <authorList>
            <person name="Huddy R.J."/>
            <person name="Sachdeva R."/>
            <person name="Kadzinga F."/>
            <person name="Kantor R.S."/>
            <person name="Harrison S.T.L."/>
            <person name="Banfield J.F."/>
        </authorList>
    </citation>
    <scope>NUCLEOTIDE SEQUENCE</scope>
    <source>
        <strain evidence="9">SCN18_13_7_16_R3_B_64_19</strain>
    </source>
</reference>
<dbReference type="SUPFAM" id="SSF88659">
    <property type="entry name" value="Sigma3 and sigma4 domains of RNA polymerase sigma factors"/>
    <property type="match status" value="2"/>
</dbReference>
<feature type="region of interest" description="Disordered" evidence="7">
    <location>
        <begin position="1"/>
        <end position="67"/>
    </location>
</feature>
<dbReference type="Gene3D" id="1.10.601.10">
    <property type="entry name" value="RNA Polymerase Primary Sigma Factor"/>
    <property type="match status" value="1"/>
</dbReference>
<dbReference type="GO" id="GO:0003677">
    <property type="term" value="F:DNA binding"/>
    <property type="evidence" value="ECO:0007669"/>
    <property type="project" value="UniProtKB-UniRule"/>
</dbReference>
<keyword evidence="3 6" id="KW-0731">Sigma factor</keyword>
<dbReference type="InterPro" id="IPR007624">
    <property type="entry name" value="RNA_pol_sigma70_r3"/>
</dbReference>
<evidence type="ECO:0000256" key="2">
    <source>
        <dbReference type="ARBA" id="ARBA00023015"/>
    </source>
</evidence>
<feature type="DNA-binding region" description="H-T-H motif" evidence="6">
    <location>
        <begin position="311"/>
        <end position="330"/>
    </location>
</feature>
<feature type="domain" description="RNA polymerase sigma-70" evidence="8">
    <location>
        <begin position="139"/>
        <end position="152"/>
    </location>
</feature>
<dbReference type="HAMAP" id="MF_00959">
    <property type="entry name" value="Sigma70_RpoS"/>
    <property type="match status" value="1"/>
</dbReference>
<evidence type="ECO:0000256" key="3">
    <source>
        <dbReference type="ARBA" id="ARBA00023082"/>
    </source>
</evidence>
<keyword evidence="5 6" id="KW-0804">Transcription</keyword>
<dbReference type="CDD" id="cd06171">
    <property type="entry name" value="Sigma70_r4"/>
    <property type="match status" value="1"/>
</dbReference>
<sequence>MPRRPKPVSDSPSEQGVSVPAAGDPPGRSAPQNGAEPWEMIAHKSPAAPDAQPAPAPTGLPCPPASIGAIDDESGVSALQAYLNHIRAKPLFTPEQEFETATRAKAGDFEARQAMVEHNLRLVVSIAKAYVGRGAALGDLIEEGNLGLIHAIEKFEPERGFRFSTYASWWIRQSIERALMQQVRTIRLPVHVIRELNQVLRARKHLEQAADYRGQTSDEDVAALLGRSTEEVADLLALAEQPTSLDALRETQSGESYADQFADQNALSMEEQTQTREVEALVDSWVGELAEREREVIEARFGLHGRELETLESLAQRLGLTRERVRQIQQESLLKLKGRLARNGVDRGSLL</sequence>
<evidence type="ECO:0000259" key="8">
    <source>
        <dbReference type="PROSITE" id="PS00715"/>
    </source>
</evidence>
<keyword evidence="4 6" id="KW-0238">DNA-binding</keyword>
<dbReference type="GO" id="GO:0016987">
    <property type="term" value="F:sigma factor activity"/>
    <property type="evidence" value="ECO:0007669"/>
    <property type="project" value="UniProtKB-UniRule"/>
</dbReference>
<gene>
    <name evidence="6 9" type="primary">rpoS</name>
    <name evidence="9" type="ORF">J0I24_05905</name>
</gene>
<dbReference type="AlphaFoldDB" id="A0A8I1MWV2"/>
<dbReference type="SUPFAM" id="SSF88946">
    <property type="entry name" value="Sigma2 domain of RNA polymerase sigma factors"/>
    <property type="match status" value="1"/>
</dbReference>
<dbReference type="InterPro" id="IPR000943">
    <property type="entry name" value="RNA_pol_sigma70"/>
</dbReference>
<dbReference type="InterPro" id="IPR014284">
    <property type="entry name" value="RNA_pol_sigma-70_dom"/>
</dbReference>
<comment type="caution">
    <text evidence="6">Lacks conserved residue(s) required for the propagation of feature annotation.</text>
</comment>
<dbReference type="Proteomes" id="UP000664800">
    <property type="component" value="Unassembled WGS sequence"/>
</dbReference>
<evidence type="ECO:0000256" key="6">
    <source>
        <dbReference type="HAMAP-Rule" id="MF_00959"/>
    </source>
</evidence>
<organism evidence="9 10">
    <name type="scientific">Thiomonas arsenitoxydans (strain DSM 22701 / CIP 110005 / 3As)</name>
    <dbReference type="NCBI Taxonomy" id="426114"/>
    <lineage>
        <taxon>Bacteria</taxon>
        <taxon>Pseudomonadati</taxon>
        <taxon>Pseudomonadota</taxon>
        <taxon>Betaproteobacteria</taxon>
        <taxon>Burkholderiales</taxon>
        <taxon>Thiomonas</taxon>
    </lineage>
</organism>
<dbReference type="Pfam" id="PF00140">
    <property type="entry name" value="Sigma70_r1_2"/>
    <property type="match status" value="1"/>
</dbReference>
<dbReference type="InterPro" id="IPR007627">
    <property type="entry name" value="RNA_pol_sigma70_r2"/>
</dbReference>
<evidence type="ECO:0000313" key="9">
    <source>
        <dbReference type="EMBL" id="MBN8743824.1"/>
    </source>
</evidence>
<evidence type="ECO:0000256" key="7">
    <source>
        <dbReference type="SAM" id="MobiDB-lite"/>
    </source>
</evidence>
<comment type="function">
    <text evidence="6">Sigma factors are initiation factors that promote the attachment of RNA polymerase to specific initiation sites and are then released. This sigma factor is the master transcriptional regulator of the stationary phase and the general stress response.</text>
</comment>
<dbReference type="Pfam" id="PF04539">
    <property type="entry name" value="Sigma70_r3"/>
    <property type="match status" value="1"/>
</dbReference>
<accession>A0A8I1MWV2</accession>
<dbReference type="InterPro" id="IPR013325">
    <property type="entry name" value="RNA_pol_sigma_r2"/>
</dbReference>
<dbReference type="PROSITE" id="PS00715">
    <property type="entry name" value="SIGMA70_1"/>
    <property type="match status" value="1"/>
</dbReference>
<dbReference type="Pfam" id="PF04545">
    <property type="entry name" value="Sigma70_r4"/>
    <property type="match status" value="1"/>
</dbReference>
<dbReference type="NCBIfam" id="TIGR02937">
    <property type="entry name" value="sigma70-ECF"/>
    <property type="match status" value="1"/>
</dbReference>
<dbReference type="InterPro" id="IPR050239">
    <property type="entry name" value="Sigma-70_RNA_pol_init_factors"/>
</dbReference>
<name>A0A8I1MWV2_THIA3</name>
<feature type="region of interest" description="Sigma-70 factor domain-4" evidence="6">
    <location>
        <begin position="285"/>
        <end position="338"/>
    </location>
</feature>
<feature type="short sequence motif" description="Interaction with polymerase core subunit RpoC" evidence="6">
    <location>
        <begin position="139"/>
        <end position="142"/>
    </location>
</feature>
<dbReference type="NCBIfam" id="TIGR02394">
    <property type="entry name" value="rpoS_proteo"/>
    <property type="match status" value="1"/>
</dbReference>
<dbReference type="PANTHER" id="PTHR30603:SF67">
    <property type="entry name" value="RNA POLYMERASE SIGMA FACTOR RPOS"/>
    <property type="match status" value="1"/>
</dbReference>
<dbReference type="Pfam" id="PF04542">
    <property type="entry name" value="Sigma70_r2"/>
    <property type="match status" value="1"/>
</dbReference>
<dbReference type="GO" id="GO:0005737">
    <property type="term" value="C:cytoplasm"/>
    <property type="evidence" value="ECO:0007669"/>
    <property type="project" value="UniProtKB-SubCell"/>
</dbReference>
<dbReference type="GO" id="GO:0006352">
    <property type="term" value="P:DNA-templated transcription initiation"/>
    <property type="evidence" value="ECO:0007669"/>
    <property type="project" value="UniProtKB-UniRule"/>
</dbReference>
<comment type="subunit">
    <text evidence="6">Interacts with the RNA polymerase core enzyme.</text>
</comment>
<dbReference type="FunFam" id="1.10.601.10:FF:000001">
    <property type="entry name" value="RNA polymerase sigma factor SigA"/>
    <property type="match status" value="1"/>
</dbReference>
<evidence type="ECO:0000313" key="10">
    <source>
        <dbReference type="Proteomes" id="UP000664800"/>
    </source>
</evidence>
<feature type="region of interest" description="Sigma-70 factor domain-2" evidence="6">
    <location>
        <begin position="115"/>
        <end position="185"/>
    </location>
</feature>
<dbReference type="PRINTS" id="PR00046">
    <property type="entry name" value="SIGMA70FCT"/>
</dbReference>
<proteinExistence type="inferred from homology"/>
<feature type="compositionally biased region" description="Pro residues" evidence="7">
    <location>
        <begin position="52"/>
        <end position="64"/>
    </location>
</feature>